<keyword evidence="2" id="KW-1185">Reference proteome</keyword>
<reference evidence="3" key="1">
    <citation type="submission" date="2017-02" db="UniProtKB">
        <authorList>
            <consortium name="WormBaseParasite"/>
        </authorList>
    </citation>
    <scope>IDENTIFICATION</scope>
</reference>
<reference evidence="1 2" key="2">
    <citation type="submission" date="2018-11" db="EMBL/GenBank/DDBJ databases">
        <authorList>
            <consortium name="Pathogen Informatics"/>
        </authorList>
    </citation>
    <scope>NUCLEOTIDE SEQUENCE [LARGE SCALE GENOMIC DNA]</scope>
</reference>
<evidence type="ECO:0000313" key="2">
    <source>
        <dbReference type="Proteomes" id="UP000271162"/>
    </source>
</evidence>
<evidence type="ECO:0000313" key="3">
    <source>
        <dbReference type="WBParaSite" id="NBR_0002245201-mRNA-1"/>
    </source>
</evidence>
<dbReference type="WBParaSite" id="NBR_0002245201-mRNA-1">
    <property type="protein sequence ID" value="NBR_0002245201-mRNA-1"/>
    <property type="gene ID" value="NBR_0002245201"/>
</dbReference>
<sequence length="118" mass="13955">MPWSKKFWSQESPYLNPMNYYVWSVVERIANETKHLNVTFLRTTIKALYVNGKHTNRKNRGCYEVYHEYLGYIRDTFNLLSRVDEATLVPITAQRRHCTAEGGELVWQIIALREQASE</sequence>
<organism evidence="3">
    <name type="scientific">Nippostrongylus brasiliensis</name>
    <name type="common">Rat hookworm</name>
    <dbReference type="NCBI Taxonomy" id="27835"/>
    <lineage>
        <taxon>Eukaryota</taxon>
        <taxon>Metazoa</taxon>
        <taxon>Ecdysozoa</taxon>
        <taxon>Nematoda</taxon>
        <taxon>Chromadorea</taxon>
        <taxon>Rhabditida</taxon>
        <taxon>Rhabditina</taxon>
        <taxon>Rhabditomorpha</taxon>
        <taxon>Strongyloidea</taxon>
        <taxon>Heligmosomidae</taxon>
        <taxon>Nippostrongylus</taxon>
    </lineage>
</organism>
<accession>A0A0N4YYY0</accession>
<evidence type="ECO:0000313" key="1">
    <source>
        <dbReference type="EMBL" id="VDL87304.1"/>
    </source>
</evidence>
<dbReference type="AlphaFoldDB" id="A0A0N4YYY0"/>
<proteinExistence type="predicted"/>
<name>A0A0N4YYY0_NIPBR</name>
<dbReference type="EMBL" id="UYSL01028094">
    <property type="protein sequence ID" value="VDL87304.1"/>
    <property type="molecule type" value="Genomic_DNA"/>
</dbReference>
<dbReference type="Proteomes" id="UP000271162">
    <property type="component" value="Unassembled WGS sequence"/>
</dbReference>
<gene>
    <name evidence="1" type="ORF">NBR_LOCUS22453</name>
</gene>
<protein>
    <submittedName>
        <fullName evidence="3">DNA-binding protein</fullName>
    </submittedName>
</protein>